<evidence type="ECO:0000313" key="1">
    <source>
        <dbReference type="Proteomes" id="UP000887576"/>
    </source>
</evidence>
<sequence>MLGLQTFVFIIDLLYSVGGFQAPTDADDGQNGHHRKGRESSESGRQRQRDSNMNIDENISGEDNQNMPTDDDEPPVDIETMTKALQEVSLENRMKEQLAAAASVEKTTEEKVPVDPADMEHYTPPGTPQELSPANDQQIADMVSDLEKVE</sequence>
<accession>A0AC34PWZ6</accession>
<dbReference type="Proteomes" id="UP000887576">
    <property type="component" value="Unplaced"/>
</dbReference>
<reference evidence="2" key="1">
    <citation type="submission" date="2022-11" db="UniProtKB">
        <authorList>
            <consortium name="WormBaseParasite"/>
        </authorList>
    </citation>
    <scope>IDENTIFICATION</scope>
</reference>
<organism evidence="1 2">
    <name type="scientific">Panagrolaimus sp. JU765</name>
    <dbReference type="NCBI Taxonomy" id="591449"/>
    <lineage>
        <taxon>Eukaryota</taxon>
        <taxon>Metazoa</taxon>
        <taxon>Ecdysozoa</taxon>
        <taxon>Nematoda</taxon>
        <taxon>Chromadorea</taxon>
        <taxon>Rhabditida</taxon>
        <taxon>Tylenchina</taxon>
        <taxon>Panagrolaimomorpha</taxon>
        <taxon>Panagrolaimoidea</taxon>
        <taxon>Panagrolaimidae</taxon>
        <taxon>Panagrolaimus</taxon>
    </lineage>
</organism>
<proteinExistence type="predicted"/>
<name>A0AC34PWZ6_9BILA</name>
<protein>
    <submittedName>
        <fullName evidence="2">Uncharacterized protein</fullName>
    </submittedName>
</protein>
<dbReference type="WBParaSite" id="JU765_v2.g10770.t1">
    <property type="protein sequence ID" value="JU765_v2.g10770.t1"/>
    <property type="gene ID" value="JU765_v2.g10770"/>
</dbReference>
<evidence type="ECO:0000313" key="2">
    <source>
        <dbReference type="WBParaSite" id="JU765_v2.g10770.t1"/>
    </source>
</evidence>